<keyword evidence="2" id="KW-1185">Reference proteome</keyword>
<dbReference type="EMBL" id="BDFE01000020">
    <property type="protein sequence ID" value="GAU09813.1"/>
    <property type="molecule type" value="Genomic_DNA"/>
</dbReference>
<organism evidence="1 2">
    <name type="scientific">Desulfoplanes formicivorans</name>
    <dbReference type="NCBI Taxonomy" id="1592317"/>
    <lineage>
        <taxon>Bacteria</taxon>
        <taxon>Pseudomonadati</taxon>
        <taxon>Thermodesulfobacteriota</taxon>
        <taxon>Desulfovibrionia</taxon>
        <taxon>Desulfovibrionales</taxon>
        <taxon>Desulfoplanaceae</taxon>
        <taxon>Desulfoplanes</taxon>
    </lineage>
</organism>
<proteinExistence type="predicted"/>
<evidence type="ECO:0000313" key="2">
    <source>
        <dbReference type="Proteomes" id="UP000095200"/>
    </source>
</evidence>
<evidence type="ECO:0000313" key="1">
    <source>
        <dbReference type="EMBL" id="GAU09813.1"/>
    </source>
</evidence>
<reference evidence="2" key="1">
    <citation type="submission" date="2016-06" db="EMBL/GenBank/DDBJ databases">
        <title>Draft genome sequence of Desulfoplanes formicivorans strain Pf12B.</title>
        <authorList>
            <person name="Watanabe M."/>
            <person name="Kojima H."/>
            <person name="Fukui M."/>
        </authorList>
    </citation>
    <scope>NUCLEOTIDE SEQUENCE [LARGE SCALE GENOMIC DNA]</scope>
    <source>
        <strain evidence="2">Pf12B</strain>
    </source>
</reference>
<dbReference type="AlphaFoldDB" id="A0A194AKH2"/>
<sequence length="94" mass="10540">MELPGHYLGAVNTSGDPLSWSREFSLEINPSGSYSLFVRDEDGYVMLVHSGTSGRSLAEFVLKNGFDHQEIHADIRDIDPHFAAQYGRIIKDRT</sequence>
<comment type="caution">
    <text evidence="1">The sequence shown here is derived from an EMBL/GenBank/DDBJ whole genome shotgun (WGS) entry which is preliminary data.</text>
</comment>
<dbReference type="Proteomes" id="UP000095200">
    <property type="component" value="Unassembled WGS sequence"/>
</dbReference>
<gene>
    <name evidence="1" type="ORF">DPF_2547</name>
</gene>
<accession>A0A194AKH2</accession>
<name>A0A194AKH2_9BACT</name>
<protein>
    <submittedName>
        <fullName evidence="1">Uncharacterized protein</fullName>
    </submittedName>
</protein>